<evidence type="ECO:0000256" key="7">
    <source>
        <dbReference type="SAM" id="Phobius"/>
    </source>
</evidence>
<accession>A0AA85KJQ3</accession>
<feature type="transmembrane region" description="Helical" evidence="7">
    <location>
        <begin position="149"/>
        <end position="166"/>
    </location>
</feature>
<comment type="subcellular location">
    <subcellularLocation>
        <location evidence="1">Membrane</location>
        <topology evidence="1">Multi-pass membrane protein</topology>
    </subcellularLocation>
</comment>
<evidence type="ECO:0000256" key="6">
    <source>
        <dbReference type="ARBA" id="ARBA00023136"/>
    </source>
</evidence>
<feature type="transmembrane region" description="Helical" evidence="7">
    <location>
        <begin position="199"/>
        <end position="220"/>
    </location>
</feature>
<feature type="transmembrane region" description="Helical" evidence="7">
    <location>
        <begin position="58"/>
        <end position="80"/>
    </location>
</feature>
<keyword evidence="8" id="KW-1185">Reference proteome</keyword>
<dbReference type="SUPFAM" id="SSF103481">
    <property type="entry name" value="Multidrug resistance efflux transporter EmrE"/>
    <property type="match status" value="1"/>
</dbReference>
<dbReference type="PIRSF" id="PIRSF005799">
    <property type="entry name" value="UDP-gal_transpt"/>
    <property type="match status" value="1"/>
</dbReference>
<evidence type="ECO:0000256" key="2">
    <source>
        <dbReference type="ARBA" id="ARBA00009976"/>
    </source>
</evidence>
<evidence type="ECO:0000256" key="5">
    <source>
        <dbReference type="ARBA" id="ARBA00022989"/>
    </source>
</evidence>
<keyword evidence="5 7" id="KW-1133">Transmembrane helix</keyword>
<feature type="transmembrane region" description="Helical" evidence="7">
    <location>
        <begin position="232"/>
        <end position="252"/>
    </location>
</feature>
<organism evidence="8 9">
    <name type="scientific">Trichobilharzia regenti</name>
    <name type="common">Nasal bird schistosome</name>
    <dbReference type="NCBI Taxonomy" id="157069"/>
    <lineage>
        <taxon>Eukaryota</taxon>
        <taxon>Metazoa</taxon>
        <taxon>Spiralia</taxon>
        <taxon>Lophotrochozoa</taxon>
        <taxon>Platyhelminthes</taxon>
        <taxon>Trematoda</taxon>
        <taxon>Digenea</taxon>
        <taxon>Strigeidida</taxon>
        <taxon>Schistosomatoidea</taxon>
        <taxon>Schistosomatidae</taxon>
        <taxon>Trichobilharzia</taxon>
    </lineage>
</organism>
<sequence>MISSLDRFKFLHSDVFRGRVALISLVLQNAAVVLVTRYSRARQGDMYYSTTAVVMSELVKLLVCFFLVFMEANYSFPAFINNLKENIWKDPWDCILISVPGLVYTIQNNLLFVGYSNLDAVSFQILYQLKIFTTAIFFRILLSKHLSRVQWISLAILFTGVVLTQLNDIMKSDTAMNSTANGTSNNNNSSTNSNGNKNLLLGLSSVVLACSCSGFAGVFFEKLLKSSHKSVAIRNIQLAFYGVTVGIITVYLKDGQAIHKNGFFFGYDSIVWLAILIQSLGGLLIAATIRYADNIRKGFATSLAIVLTFILSIFWFNFQPTILFFFGAVLVIIATVLYSAYPPATDTTNNKFVSSRSDGDNRYFVNSLFNTKSQVNNDFSHKLSI</sequence>
<keyword evidence="4 7" id="KW-0812">Transmembrane</keyword>
<reference evidence="8" key="1">
    <citation type="submission" date="2022-06" db="EMBL/GenBank/DDBJ databases">
        <authorList>
            <person name="Berger JAMES D."/>
            <person name="Berger JAMES D."/>
        </authorList>
    </citation>
    <scope>NUCLEOTIDE SEQUENCE [LARGE SCALE GENOMIC DNA]</scope>
</reference>
<keyword evidence="6 7" id="KW-0472">Membrane</keyword>
<evidence type="ECO:0000256" key="1">
    <source>
        <dbReference type="ARBA" id="ARBA00004141"/>
    </source>
</evidence>
<proteinExistence type="inferred from homology"/>
<comment type="similarity">
    <text evidence="2">Belongs to the nucleotide-sugar transporter family. SLC35A subfamily.</text>
</comment>
<dbReference type="InterPro" id="IPR037185">
    <property type="entry name" value="EmrE-like"/>
</dbReference>
<dbReference type="WBParaSite" id="TREG1_95340.1">
    <property type="protein sequence ID" value="TREG1_95340.1"/>
    <property type="gene ID" value="TREG1_95340"/>
</dbReference>
<dbReference type="GO" id="GO:0000139">
    <property type="term" value="C:Golgi membrane"/>
    <property type="evidence" value="ECO:0007669"/>
    <property type="project" value="InterPro"/>
</dbReference>
<dbReference type="NCBIfam" id="TIGR00803">
    <property type="entry name" value="nst"/>
    <property type="match status" value="1"/>
</dbReference>
<feature type="transmembrane region" description="Helical" evidence="7">
    <location>
        <begin position="322"/>
        <end position="341"/>
    </location>
</feature>
<keyword evidence="3" id="KW-0813">Transport</keyword>
<dbReference type="PANTHER" id="PTHR10231">
    <property type="entry name" value="NUCLEOTIDE-SUGAR TRANSMEMBRANE TRANSPORTER"/>
    <property type="match status" value="1"/>
</dbReference>
<feature type="transmembrane region" description="Helical" evidence="7">
    <location>
        <begin position="125"/>
        <end position="142"/>
    </location>
</feature>
<feature type="transmembrane region" description="Helical" evidence="7">
    <location>
        <begin position="20"/>
        <end position="38"/>
    </location>
</feature>
<dbReference type="InterPro" id="IPR007271">
    <property type="entry name" value="Nuc_sug_transpt"/>
</dbReference>
<evidence type="ECO:0000256" key="4">
    <source>
        <dbReference type="ARBA" id="ARBA00022692"/>
    </source>
</evidence>
<evidence type="ECO:0008006" key="10">
    <source>
        <dbReference type="Google" id="ProtNLM"/>
    </source>
</evidence>
<dbReference type="AlphaFoldDB" id="A0AA85KJQ3"/>
<evidence type="ECO:0000313" key="9">
    <source>
        <dbReference type="WBParaSite" id="TREG1_95340.1"/>
    </source>
</evidence>
<name>A0AA85KJQ3_TRIRE</name>
<feature type="transmembrane region" description="Helical" evidence="7">
    <location>
        <begin position="298"/>
        <end position="316"/>
    </location>
</feature>
<evidence type="ECO:0000313" key="8">
    <source>
        <dbReference type="Proteomes" id="UP000050795"/>
    </source>
</evidence>
<keyword evidence="3" id="KW-0762">Sugar transport</keyword>
<feature type="transmembrane region" description="Helical" evidence="7">
    <location>
        <begin position="264"/>
        <end position="286"/>
    </location>
</feature>
<dbReference type="GO" id="GO:0015165">
    <property type="term" value="F:pyrimidine nucleotide-sugar transmembrane transporter activity"/>
    <property type="evidence" value="ECO:0007669"/>
    <property type="project" value="InterPro"/>
</dbReference>
<dbReference type="Pfam" id="PF04142">
    <property type="entry name" value="Nuc_sug_transp"/>
    <property type="match status" value="1"/>
</dbReference>
<protein>
    <recommendedName>
        <fullName evidence="10">UDP-N-acetylglucosamine transporter</fullName>
    </recommendedName>
</protein>
<evidence type="ECO:0000256" key="3">
    <source>
        <dbReference type="ARBA" id="ARBA00022597"/>
    </source>
</evidence>
<reference evidence="9" key="2">
    <citation type="submission" date="2023-11" db="UniProtKB">
        <authorList>
            <consortium name="WormBaseParasite"/>
        </authorList>
    </citation>
    <scope>IDENTIFICATION</scope>
</reference>
<dbReference type="Proteomes" id="UP000050795">
    <property type="component" value="Unassembled WGS sequence"/>
</dbReference>